<dbReference type="STRING" id="4846.A0A367KPQ9"/>
<name>A0A367KPQ9_RHIST</name>
<keyword evidence="2" id="KW-1185">Reference proteome</keyword>
<protein>
    <submittedName>
        <fullName evidence="1">Uncharacterized protein</fullName>
    </submittedName>
</protein>
<accession>A0A367KPQ9</accession>
<dbReference type="Proteomes" id="UP000253551">
    <property type="component" value="Unassembled WGS sequence"/>
</dbReference>
<sequence>MSASLQGANDVHIDPTYEQFNITVTSTFGPVAVDLSDESFASGFALFHLLGSTLYIEAPNEEDVHLTKLQLGIKEGYYKTPHTGSKIVVVSKFGGLPSLYLFKNLGFWF</sequence>
<organism evidence="1 2">
    <name type="scientific">Rhizopus stolonifer</name>
    <name type="common">Rhizopus nigricans</name>
    <dbReference type="NCBI Taxonomy" id="4846"/>
    <lineage>
        <taxon>Eukaryota</taxon>
        <taxon>Fungi</taxon>
        <taxon>Fungi incertae sedis</taxon>
        <taxon>Mucoromycota</taxon>
        <taxon>Mucoromycotina</taxon>
        <taxon>Mucoromycetes</taxon>
        <taxon>Mucorales</taxon>
        <taxon>Mucorineae</taxon>
        <taxon>Rhizopodaceae</taxon>
        <taxon>Rhizopus</taxon>
    </lineage>
</organism>
<evidence type="ECO:0000313" key="2">
    <source>
        <dbReference type="Proteomes" id="UP000253551"/>
    </source>
</evidence>
<reference evidence="1 2" key="1">
    <citation type="journal article" date="2018" name="G3 (Bethesda)">
        <title>Phylogenetic and Phylogenomic Definition of Rhizopus Species.</title>
        <authorList>
            <person name="Gryganskyi A.P."/>
            <person name="Golan J."/>
            <person name="Dolatabadi S."/>
            <person name="Mondo S."/>
            <person name="Robb S."/>
            <person name="Idnurm A."/>
            <person name="Muszewska A."/>
            <person name="Steczkiewicz K."/>
            <person name="Masonjones S."/>
            <person name="Liao H.L."/>
            <person name="Gajdeczka M.T."/>
            <person name="Anike F."/>
            <person name="Vuek A."/>
            <person name="Anishchenko I.M."/>
            <person name="Voigt K."/>
            <person name="de Hoog G.S."/>
            <person name="Smith M.E."/>
            <person name="Heitman J."/>
            <person name="Vilgalys R."/>
            <person name="Stajich J.E."/>
        </authorList>
    </citation>
    <scope>NUCLEOTIDE SEQUENCE [LARGE SCALE GENOMIC DNA]</scope>
    <source>
        <strain evidence="1 2">LSU 92-RS-03</strain>
    </source>
</reference>
<evidence type="ECO:0000313" key="1">
    <source>
        <dbReference type="EMBL" id="RCI04225.1"/>
    </source>
</evidence>
<dbReference type="EMBL" id="PJQM01000748">
    <property type="protein sequence ID" value="RCI04225.1"/>
    <property type="molecule type" value="Genomic_DNA"/>
</dbReference>
<dbReference type="AlphaFoldDB" id="A0A367KPQ9"/>
<comment type="caution">
    <text evidence="1">The sequence shown here is derived from an EMBL/GenBank/DDBJ whole genome shotgun (WGS) entry which is preliminary data.</text>
</comment>
<gene>
    <name evidence="1" type="ORF">CU098_013074</name>
</gene>
<proteinExistence type="predicted"/>